<evidence type="ECO:0000313" key="4">
    <source>
        <dbReference type="Proteomes" id="UP001224674"/>
    </source>
</evidence>
<feature type="region of interest" description="Disordered" evidence="1">
    <location>
        <begin position="152"/>
        <end position="189"/>
    </location>
</feature>
<dbReference type="Proteomes" id="UP001224674">
    <property type="component" value="Chromosome"/>
</dbReference>
<evidence type="ECO:0000256" key="1">
    <source>
        <dbReference type="SAM" id="MobiDB-lite"/>
    </source>
</evidence>
<dbReference type="EMBL" id="CP122566">
    <property type="protein sequence ID" value="WGH93692.1"/>
    <property type="molecule type" value="Genomic_DNA"/>
</dbReference>
<feature type="transmembrane region" description="Helical" evidence="2">
    <location>
        <begin position="81"/>
        <end position="99"/>
    </location>
</feature>
<accession>A0AAJ6AKK0</accession>
<proteinExistence type="predicted"/>
<feature type="transmembrane region" description="Helical" evidence="2">
    <location>
        <begin position="21"/>
        <end position="41"/>
    </location>
</feature>
<feature type="compositionally biased region" description="Basic and acidic residues" evidence="1">
    <location>
        <begin position="175"/>
        <end position="189"/>
    </location>
</feature>
<keyword evidence="4" id="KW-1185">Reference proteome</keyword>
<reference evidence="3 4" key="1">
    <citation type="submission" date="2023-03" db="EMBL/GenBank/DDBJ databases">
        <title>Complete genome sequences of several Auritidibacter ignavus strains isolated from ear infections.</title>
        <authorList>
            <person name="Baehr T."/>
            <person name="Baumhoegger A.M."/>
        </authorList>
    </citation>
    <scope>NUCLEOTIDE SEQUENCE [LARGE SCALE GENOMIC DNA]</scope>
    <source>
        <strain evidence="3 4">BABAE-6</strain>
    </source>
</reference>
<dbReference type="AlphaFoldDB" id="A0AAJ6AKK0"/>
<sequence>MAEDSSQMTTSTHPPRPGLVGLTWVALILVVAWVGLSRVLIGTAGALSVIYALTLVPVLAILGILTLTVPHLRGTRVPSRSLGWLGISLGCGLVLGFFLPDAPGSTSSVVGVMFGEAMAGAASAISNPMAVIMVFCAVMACVMAFLDSRPAGPRRTTDEDRYQGTGFFPLLETDNSDKSGHDPRPDSDA</sequence>
<feature type="transmembrane region" description="Helical" evidence="2">
    <location>
        <begin position="119"/>
        <end position="146"/>
    </location>
</feature>
<evidence type="ECO:0000313" key="3">
    <source>
        <dbReference type="EMBL" id="WGH93692.1"/>
    </source>
</evidence>
<organism evidence="3 4">
    <name type="scientific">Auritidibacter ignavus</name>
    <dbReference type="NCBI Taxonomy" id="678932"/>
    <lineage>
        <taxon>Bacteria</taxon>
        <taxon>Bacillati</taxon>
        <taxon>Actinomycetota</taxon>
        <taxon>Actinomycetes</taxon>
        <taxon>Micrococcales</taxon>
        <taxon>Micrococcaceae</taxon>
        <taxon>Auritidibacter</taxon>
    </lineage>
</organism>
<evidence type="ECO:0000256" key="2">
    <source>
        <dbReference type="SAM" id="Phobius"/>
    </source>
</evidence>
<keyword evidence="2" id="KW-1133">Transmembrane helix</keyword>
<name>A0AAJ6AKK0_9MICC</name>
<feature type="transmembrane region" description="Helical" evidence="2">
    <location>
        <begin position="47"/>
        <end position="69"/>
    </location>
</feature>
<gene>
    <name evidence="3" type="ORF">QDX21_02525</name>
</gene>
<dbReference type="RefSeq" id="WP_110110139.1">
    <property type="nucleotide sequence ID" value="NZ_CP122566.1"/>
</dbReference>
<keyword evidence="2" id="KW-0812">Transmembrane</keyword>
<protein>
    <submittedName>
        <fullName evidence="3">Uncharacterized protein</fullName>
    </submittedName>
</protein>
<keyword evidence="2" id="KW-0472">Membrane</keyword>